<protein>
    <submittedName>
        <fullName evidence="2">Uncharacterized protein</fullName>
    </submittedName>
</protein>
<dbReference type="AlphaFoldDB" id="A0A9P4PFW9"/>
<evidence type="ECO:0000313" key="3">
    <source>
        <dbReference type="Proteomes" id="UP000799764"/>
    </source>
</evidence>
<gene>
    <name evidence="2" type="ORF">P171DRAFT_364324</name>
</gene>
<keyword evidence="3" id="KW-1185">Reference proteome</keyword>
<accession>A0A9P4PFW9</accession>
<keyword evidence="1" id="KW-1133">Transmembrane helix</keyword>
<evidence type="ECO:0000313" key="2">
    <source>
        <dbReference type="EMBL" id="KAF2442603.1"/>
    </source>
</evidence>
<feature type="transmembrane region" description="Helical" evidence="1">
    <location>
        <begin position="26"/>
        <end position="47"/>
    </location>
</feature>
<comment type="caution">
    <text evidence="2">The sequence shown here is derived from an EMBL/GenBank/DDBJ whole genome shotgun (WGS) entry which is preliminary data.</text>
</comment>
<keyword evidence="1" id="KW-0812">Transmembrane</keyword>
<dbReference type="Proteomes" id="UP000799764">
    <property type="component" value="Unassembled WGS sequence"/>
</dbReference>
<organism evidence="2 3">
    <name type="scientific">Karstenula rhodostoma CBS 690.94</name>
    <dbReference type="NCBI Taxonomy" id="1392251"/>
    <lineage>
        <taxon>Eukaryota</taxon>
        <taxon>Fungi</taxon>
        <taxon>Dikarya</taxon>
        <taxon>Ascomycota</taxon>
        <taxon>Pezizomycotina</taxon>
        <taxon>Dothideomycetes</taxon>
        <taxon>Pleosporomycetidae</taxon>
        <taxon>Pleosporales</taxon>
        <taxon>Massarineae</taxon>
        <taxon>Didymosphaeriaceae</taxon>
        <taxon>Karstenula</taxon>
    </lineage>
</organism>
<evidence type="ECO:0000256" key="1">
    <source>
        <dbReference type="SAM" id="Phobius"/>
    </source>
</evidence>
<name>A0A9P4PFW9_9PLEO</name>
<dbReference type="OrthoDB" id="3943049at2759"/>
<dbReference type="EMBL" id="MU001504">
    <property type="protein sequence ID" value="KAF2442603.1"/>
    <property type="molecule type" value="Genomic_DNA"/>
</dbReference>
<reference evidence="2" key="1">
    <citation type="journal article" date="2020" name="Stud. Mycol.">
        <title>101 Dothideomycetes genomes: a test case for predicting lifestyles and emergence of pathogens.</title>
        <authorList>
            <person name="Haridas S."/>
            <person name="Albert R."/>
            <person name="Binder M."/>
            <person name="Bloem J."/>
            <person name="Labutti K."/>
            <person name="Salamov A."/>
            <person name="Andreopoulos B."/>
            <person name="Baker S."/>
            <person name="Barry K."/>
            <person name="Bills G."/>
            <person name="Bluhm B."/>
            <person name="Cannon C."/>
            <person name="Castanera R."/>
            <person name="Culley D."/>
            <person name="Daum C."/>
            <person name="Ezra D."/>
            <person name="Gonzalez J."/>
            <person name="Henrissat B."/>
            <person name="Kuo A."/>
            <person name="Liang C."/>
            <person name="Lipzen A."/>
            <person name="Lutzoni F."/>
            <person name="Magnuson J."/>
            <person name="Mondo S."/>
            <person name="Nolan M."/>
            <person name="Ohm R."/>
            <person name="Pangilinan J."/>
            <person name="Park H.-J."/>
            <person name="Ramirez L."/>
            <person name="Alfaro M."/>
            <person name="Sun H."/>
            <person name="Tritt A."/>
            <person name="Yoshinaga Y."/>
            <person name="Zwiers L.-H."/>
            <person name="Turgeon B."/>
            <person name="Goodwin S."/>
            <person name="Spatafora J."/>
            <person name="Crous P."/>
            <person name="Grigoriev I."/>
        </authorList>
    </citation>
    <scope>NUCLEOTIDE SEQUENCE</scope>
    <source>
        <strain evidence="2">CBS 690.94</strain>
    </source>
</reference>
<keyword evidence="1" id="KW-0472">Membrane</keyword>
<proteinExistence type="predicted"/>
<sequence length="70" mass="8106">MARFEFLAPITTPEALRSVQADARPLLTLILALVGISLEIALCWYIAFATRDPNKKREPKWQQFKGWFKK</sequence>